<protein>
    <recommendedName>
        <fullName evidence="5">Serine-threonine/tyrosine-protein kinase catalytic domain-containing protein</fullName>
    </recommendedName>
</protein>
<dbReference type="SUPFAM" id="SSF56112">
    <property type="entry name" value="Protein kinase-like (PK-like)"/>
    <property type="match status" value="1"/>
</dbReference>
<dbReference type="AlphaFoldDB" id="A0A6A6NEE3"/>
<evidence type="ECO:0008006" key="5">
    <source>
        <dbReference type="Google" id="ProtNLM"/>
    </source>
</evidence>
<keyword evidence="2" id="KW-0067">ATP-binding</keyword>
<keyword evidence="4" id="KW-1185">Reference proteome</keyword>
<evidence type="ECO:0000313" key="4">
    <source>
        <dbReference type="Proteomes" id="UP000467840"/>
    </source>
</evidence>
<dbReference type="EMBL" id="JAAGAX010000002">
    <property type="protein sequence ID" value="KAF2323399.1"/>
    <property type="molecule type" value="Genomic_DNA"/>
</dbReference>
<dbReference type="Proteomes" id="UP000467840">
    <property type="component" value="Chromosome 11"/>
</dbReference>
<dbReference type="Gene3D" id="1.10.510.10">
    <property type="entry name" value="Transferase(Phosphotransferase) domain 1"/>
    <property type="match status" value="1"/>
</dbReference>
<comment type="caution">
    <text evidence="3">The sequence shown here is derived from an EMBL/GenBank/DDBJ whole genome shotgun (WGS) entry which is preliminary data.</text>
</comment>
<evidence type="ECO:0000256" key="2">
    <source>
        <dbReference type="ARBA" id="ARBA00022840"/>
    </source>
</evidence>
<proteinExistence type="predicted"/>
<dbReference type="InterPro" id="IPR011009">
    <property type="entry name" value="Kinase-like_dom_sf"/>
</dbReference>
<evidence type="ECO:0000256" key="1">
    <source>
        <dbReference type="ARBA" id="ARBA00022741"/>
    </source>
</evidence>
<dbReference type="PANTHER" id="PTHR27001">
    <property type="entry name" value="OS01G0253100 PROTEIN"/>
    <property type="match status" value="1"/>
</dbReference>
<dbReference type="PANTHER" id="PTHR27001:SF931">
    <property type="entry name" value="OS11G0664100 PROTEIN"/>
    <property type="match status" value="1"/>
</dbReference>
<sequence>MKEIVLALKGYIPPNSIDNLLQPMVQKLPIISEIDDDDTVGFQVCKPRIFTYQQLERATQDSEEYRQISKKSDIYAFGIVLLELITGRKAKDKGVNIVDWV</sequence>
<accession>A0A6A6NEE3</accession>
<dbReference type="GO" id="GO:0005886">
    <property type="term" value="C:plasma membrane"/>
    <property type="evidence" value="ECO:0007669"/>
    <property type="project" value="TreeGrafter"/>
</dbReference>
<keyword evidence="1" id="KW-0547">Nucleotide-binding</keyword>
<reference evidence="3 4" key="1">
    <citation type="journal article" date="2020" name="Mol. Plant">
        <title>The Chromosome-Based Rubber Tree Genome Provides New Insights into Spurge Genome Evolution and Rubber Biosynthesis.</title>
        <authorList>
            <person name="Liu J."/>
            <person name="Shi C."/>
            <person name="Shi C.C."/>
            <person name="Li W."/>
            <person name="Zhang Q.J."/>
            <person name="Zhang Y."/>
            <person name="Li K."/>
            <person name="Lu H.F."/>
            <person name="Shi C."/>
            <person name="Zhu S.T."/>
            <person name="Xiao Z.Y."/>
            <person name="Nan H."/>
            <person name="Yue Y."/>
            <person name="Zhu X.G."/>
            <person name="Wu Y."/>
            <person name="Hong X.N."/>
            <person name="Fan G.Y."/>
            <person name="Tong Y."/>
            <person name="Zhang D."/>
            <person name="Mao C.L."/>
            <person name="Liu Y.L."/>
            <person name="Hao S.J."/>
            <person name="Liu W.Q."/>
            <person name="Lv M.Q."/>
            <person name="Zhang H.B."/>
            <person name="Liu Y."/>
            <person name="Hu-Tang G.R."/>
            <person name="Wang J.P."/>
            <person name="Wang J.H."/>
            <person name="Sun Y.H."/>
            <person name="Ni S.B."/>
            <person name="Chen W.B."/>
            <person name="Zhang X.C."/>
            <person name="Jiao Y.N."/>
            <person name="Eichler E.E."/>
            <person name="Li G.H."/>
            <person name="Liu X."/>
            <person name="Gao L.Z."/>
        </authorList>
    </citation>
    <scope>NUCLEOTIDE SEQUENCE [LARGE SCALE GENOMIC DNA]</scope>
    <source>
        <strain evidence="4">cv. GT1</strain>
        <tissue evidence="3">Leaf</tissue>
    </source>
</reference>
<evidence type="ECO:0000313" key="3">
    <source>
        <dbReference type="EMBL" id="KAF2323399.1"/>
    </source>
</evidence>
<organism evidence="3 4">
    <name type="scientific">Hevea brasiliensis</name>
    <name type="common">Para rubber tree</name>
    <name type="synonym">Siphonia brasiliensis</name>
    <dbReference type="NCBI Taxonomy" id="3981"/>
    <lineage>
        <taxon>Eukaryota</taxon>
        <taxon>Viridiplantae</taxon>
        <taxon>Streptophyta</taxon>
        <taxon>Embryophyta</taxon>
        <taxon>Tracheophyta</taxon>
        <taxon>Spermatophyta</taxon>
        <taxon>Magnoliopsida</taxon>
        <taxon>eudicotyledons</taxon>
        <taxon>Gunneridae</taxon>
        <taxon>Pentapetalae</taxon>
        <taxon>rosids</taxon>
        <taxon>fabids</taxon>
        <taxon>Malpighiales</taxon>
        <taxon>Euphorbiaceae</taxon>
        <taxon>Crotonoideae</taxon>
        <taxon>Micrandreae</taxon>
        <taxon>Hevea</taxon>
    </lineage>
</organism>
<gene>
    <name evidence="3" type="ORF">GH714_035287</name>
</gene>
<name>A0A6A6NEE3_HEVBR</name>
<dbReference type="GO" id="GO:0005524">
    <property type="term" value="F:ATP binding"/>
    <property type="evidence" value="ECO:0007669"/>
    <property type="project" value="UniProtKB-KW"/>
</dbReference>